<dbReference type="GO" id="GO:0005886">
    <property type="term" value="C:plasma membrane"/>
    <property type="evidence" value="ECO:0007669"/>
    <property type="project" value="UniProtKB-SubCell"/>
</dbReference>
<evidence type="ECO:0000313" key="10">
    <source>
        <dbReference type="EMBL" id="PZR11077.1"/>
    </source>
</evidence>
<feature type="transmembrane region" description="Helical" evidence="9">
    <location>
        <begin position="226"/>
        <end position="245"/>
    </location>
</feature>
<proteinExistence type="inferred from homology"/>
<keyword evidence="5 9" id="KW-1133">Transmembrane helix</keyword>
<keyword evidence="2" id="KW-0813">Transport</keyword>
<evidence type="ECO:0000256" key="3">
    <source>
        <dbReference type="ARBA" id="ARBA00022475"/>
    </source>
</evidence>
<comment type="subcellular location">
    <subcellularLocation>
        <location evidence="1">Cell membrane</location>
        <topology evidence="1">Multi-pass membrane protein</topology>
    </subcellularLocation>
</comment>
<dbReference type="GO" id="GO:0005254">
    <property type="term" value="F:chloride channel activity"/>
    <property type="evidence" value="ECO:0007669"/>
    <property type="project" value="InterPro"/>
</dbReference>
<evidence type="ECO:0008006" key="12">
    <source>
        <dbReference type="Google" id="ProtNLM"/>
    </source>
</evidence>
<comment type="caution">
    <text evidence="10">The sequence shown here is derived from an EMBL/GenBank/DDBJ whole genome shotgun (WGS) entry which is preliminary data.</text>
</comment>
<gene>
    <name evidence="10" type="ORF">DI536_18220</name>
</gene>
<evidence type="ECO:0000256" key="9">
    <source>
        <dbReference type="SAM" id="Phobius"/>
    </source>
</evidence>
<evidence type="ECO:0000256" key="6">
    <source>
        <dbReference type="ARBA" id="ARBA00023065"/>
    </source>
</evidence>
<reference evidence="10 11" key="1">
    <citation type="submission" date="2017-08" db="EMBL/GenBank/DDBJ databases">
        <title>Infants hospitalized years apart are colonized by the same room-sourced microbial strains.</title>
        <authorList>
            <person name="Brooks B."/>
            <person name="Olm M.R."/>
            <person name="Firek B.A."/>
            <person name="Baker R."/>
            <person name="Thomas B.C."/>
            <person name="Morowitz M.J."/>
            <person name="Banfield J.F."/>
        </authorList>
    </citation>
    <scope>NUCLEOTIDE SEQUENCE [LARGE SCALE GENOMIC DNA]</scope>
    <source>
        <strain evidence="10">S2_003_000_R2_14</strain>
    </source>
</reference>
<keyword evidence="6" id="KW-0406">Ion transport</keyword>
<feature type="transmembrane region" description="Helical" evidence="9">
    <location>
        <begin position="12"/>
        <end position="32"/>
    </location>
</feature>
<evidence type="ECO:0000256" key="7">
    <source>
        <dbReference type="ARBA" id="ARBA00023136"/>
    </source>
</evidence>
<dbReference type="InterPro" id="IPR044669">
    <property type="entry name" value="YneE/VCCN1/2-like"/>
</dbReference>
<feature type="transmembrane region" description="Helical" evidence="9">
    <location>
        <begin position="44"/>
        <end position="62"/>
    </location>
</feature>
<accession>A0A2W5TAY6</accession>
<keyword evidence="4 9" id="KW-0812">Transmembrane</keyword>
<organism evidence="10 11">
    <name type="scientific">Archangium gephyra</name>
    <dbReference type="NCBI Taxonomy" id="48"/>
    <lineage>
        <taxon>Bacteria</taxon>
        <taxon>Pseudomonadati</taxon>
        <taxon>Myxococcota</taxon>
        <taxon>Myxococcia</taxon>
        <taxon>Myxococcales</taxon>
        <taxon>Cystobacterineae</taxon>
        <taxon>Archangiaceae</taxon>
        <taxon>Archangium</taxon>
    </lineage>
</organism>
<dbReference type="Proteomes" id="UP000249061">
    <property type="component" value="Unassembled WGS sequence"/>
</dbReference>
<dbReference type="AlphaFoldDB" id="A0A2W5TAY6"/>
<dbReference type="EMBL" id="QFQP01000015">
    <property type="protein sequence ID" value="PZR11077.1"/>
    <property type="molecule type" value="Genomic_DNA"/>
</dbReference>
<comment type="similarity">
    <text evidence="8">Belongs to the anion channel-forming bestrophin (TC 1.A.46) family.</text>
</comment>
<evidence type="ECO:0000313" key="11">
    <source>
        <dbReference type="Proteomes" id="UP000249061"/>
    </source>
</evidence>
<evidence type="ECO:0000256" key="2">
    <source>
        <dbReference type="ARBA" id="ARBA00022448"/>
    </source>
</evidence>
<evidence type="ECO:0000256" key="4">
    <source>
        <dbReference type="ARBA" id="ARBA00022692"/>
    </source>
</evidence>
<protein>
    <recommendedName>
        <fullName evidence="12">Bestrophin</fullName>
    </recommendedName>
</protein>
<feature type="transmembrane region" description="Helical" evidence="9">
    <location>
        <begin position="201"/>
        <end position="220"/>
    </location>
</feature>
<name>A0A2W5TAY6_9BACT</name>
<keyword evidence="3" id="KW-1003">Cell membrane</keyword>
<dbReference type="Pfam" id="PF25539">
    <property type="entry name" value="Bestrophin_2"/>
    <property type="match status" value="1"/>
</dbReference>
<evidence type="ECO:0000256" key="1">
    <source>
        <dbReference type="ARBA" id="ARBA00004651"/>
    </source>
</evidence>
<dbReference type="PANTHER" id="PTHR33281:SF19">
    <property type="entry name" value="VOLTAGE-DEPENDENT ANION CHANNEL-FORMING PROTEIN YNEE"/>
    <property type="match status" value="1"/>
</dbReference>
<evidence type="ECO:0000256" key="5">
    <source>
        <dbReference type="ARBA" id="ARBA00022989"/>
    </source>
</evidence>
<keyword evidence="7 9" id="KW-0472">Membrane</keyword>
<evidence type="ECO:0000256" key="8">
    <source>
        <dbReference type="ARBA" id="ARBA00034708"/>
    </source>
</evidence>
<dbReference type="PANTHER" id="PTHR33281">
    <property type="entry name" value="UPF0187 PROTEIN YNEE"/>
    <property type="match status" value="1"/>
</dbReference>
<sequence>MLVTHRVRLPRIISGTGRAGAIVVATCVGAFFLNKYLLQPHFEVPALVPTMLGSALAFFIGFNNNQAYGRWWEGRIIWGGLVNESRTWARLVITFMGDTATSKQLVRRQISFIYALKDFLRGSKGGTWREYLTDADRDVIQSTRNRHNAILLMQGRALQTAYAEKKIDGYQLLELERALSNLTNEMGKAERIKSTVFPTTYSYYTYWFVFLLIISITAVVGNAIGAWAILFGWLIGYVFITIHTIGQMLLNPFEPTPTGLALDQISRNIEINLLEMLGEKDLPAPVTPVNGEYVL</sequence>